<proteinExistence type="predicted"/>
<keyword evidence="1" id="KW-0812">Transmembrane</keyword>
<feature type="transmembrane region" description="Helical" evidence="1">
    <location>
        <begin position="75"/>
        <end position="92"/>
    </location>
</feature>
<accession>A0AAN8NX00</accession>
<dbReference type="AlphaFoldDB" id="A0AAN8NX00"/>
<evidence type="ECO:0000313" key="2">
    <source>
        <dbReference type="EMBL" id="KAK6520807.1"/>
    </source>
</evidence>
<dbReference type="EMBL" id="JAVHJM010000001">
    <property type="protein sequence ID" value="KAK6520807.1"/>
    <property type="molecule type" value="Genomic_DNA"/>
</dbReference>
<reference evidence="2 3" key="1">
    <citation type="submission" date="2019-10" db="EMBL/GenBank/DDBJ databases">
        <authorList>
            <person name="Palmer J.M."/>
        </authorList>
    </citation>
    <scope>NUCLEOTIDE SEQUENCE [LARGE SCALE GENOMIC DNA]</scope>
    <source>
        <strain evidence="2 3">TWF506</strain>
    </source>
</reference>
<name>A0AAN8NX00_9PEZI</name>
<dbReference type="Proteomes" id="UP001307849">
    <property type="component" value="Unassembled WGS sequence"/>
</dbReference>
<comment type="caution">
    <text evidence="2">The sequence shown here is derived from an EMBL/GenBank/DDBJ whole genome shotgun (WGS) entry which is preliminary data.</text>
</comment>
<evidence type="ECO:0000256" key="1">
    <source>
        <dbReference type="SAM" id="Phobius"/>
    </source>
</evidence>
<evidence type="ECO:0000313" key="3">
    <source>
        <dbReference type="Proteomes" id="UP001307849"/>
    </source>
</evidence>
<organism evidence="2 3">
    <name type="scientific">Arthrobotrys conoides</name>
    <dbReference type="NCBI Taxonomy" id="74498"/>
    <lineage>
        <taxon>Eukaryota</taxon>
        <taxon>Fungi</taxon>
        <taxon>Dikarya</taxon>
        <taxon>Ascomycota</taxon>
        <taxon>Pezizomycotina</taxon>
        <taxon>Orbiliomycetes</taxon>
        <taxon>Orbiliales</taxon>
        <taxon>Orbiliaceae</taxon>
        <taxon>Arthrobotrys</taxon>
    </lineage>
</organism>
<keyword evidence="3" id="KW-1185">Reference proteome</keyword>
<keyword evidence="1" id="KW-0472">Membrane</keyword>
<gene>
    <name evidence="2" type="ORF">TWF506_001050</name>
</gene>
<keyword evidence="1" id="KW-1133">Transmembrane helix</keyword>
<protein>
    <submittedName>
        <fullName evidence="2">Uncharacterized protein</fullName>
    </submittedName>
</protein>
<sequence>MDINQTFDFQGTALSNFLHQLGLLPILPPNQKLDTRRSASMSKDEGITGHLMFHIMELPEQYSSRRCKAWGMKNLRGEVFGGVCLVVFVVALEEGEGDIYKH</sequence>